<accession>A0A0U9HJI2</accession>
<dbReference type="GO" id="GO:0051382">
    <property type="term" value="P:kinetochore assembly"/>
    <property type="evidence" value="ECO:0007669"/>
    <property type="project" value="InterPro"/>
</dbReference>
<feature type="compositionally biased region" description="Basic and acidic residues" evidence="4">
    <location>
        <begin position="507"/>
        <end position="525"/>
    </location>
</feature>
<proteinExistence type="inferred from homology"/>
<feature type="region of interest" description="Disordered" evidence="4">
    <location>
        <begin position="375"/>
        <end position="535"/>
    </location>
</feature>
<keyword evidence="3" id="KW-0539">Nucleus</keyword>
<feature type="compositionally biased region" description="Polar residues" evidence="4">
    <location>
        <begin position="300"/>
        <end position="315"/>
    </location>
</feature>
<evidence type="ECO:0000256" key="1">
    <source>
        <dbReference type="ARBA" id="ARBA00004123"/>
    </source>
</evidence>
<dbReference type="GO" id="GO:0019237">
    <property type="term" value="F:centromeric DNA binding"/>
    <property type="evidence" value="ECO:0007669"/>
    <property type="project" value="InterPro"/>
</dbReference>
<dbReference type="AlphaFoldDB" id="A0A0U9HJI2"/>
<comment type="similarity">
    <text evidence="2">Belongs to the CENP-C/MIF2 family.</text>
</comment>
<feature type="compositionally biased region" description="Basic residues" evidence="4">
    <location>
        <begin position="526"/>
        <end position="535"/>
    </location>
</feature>
<dbReference type="PANTHER" id="PTHR16684">
    <property type="entry name" value="CENTROMERE PROTEIN C"/>
    <property type="match status" value="1"/>
</dbReference>
<dbReference type="GO" id="GO:0005634">
    <property type="term" value="C:nucleus"/>
    <property type="evidence" value="ECO:0007669"/>
    <property type="project" value="UniProtKB-SubCell"/>
</dbReference>
<feature type="region of interest" description="Disordered" evidence="4">
    <location>
        <begin position="178"/>
        <end position="328"/>
    </location>
</feature>
<evidence type="ECO:0000256" key="2">
    <source>
        <dbReference type="ARBA" id="ARBA00010291"/>
    </source>
</evidence>
<organism evidence="5 6">
    <name type="scientific">Klebsormidium nitens</name>
    <name type="common">Green alga</name>
    <name type="synonym">Ulothrix nitens</name>
    <dbReference type="NCBI Taxonomy" id="105231"/>
    <lineage>
        <taxon>Eukaryota</taxon>
        <taxon>Viridiplantae</taxon>
        <taxon>Streptophyta</taxon>
        <taxon>Klebsormidiophyceae</taxon>
        <taxon>Klebsormidiales</taxon>
        <taxon>Klebsormidiaceae</taxon>
        <taxon>Klebsormidium</taxon>
    </lineage>
</organism>
<evidence type="ECO:0000313" key="5">
    <source>
        <dbReference type="EMBL" id="GAQ81954.1"/>
    </source>
</evidence>
<feature type="compositionally biased region" description="Low complexity" evidence="4">
    <location>
        <begin position="248"/>
        <end position="257"/>
    </location>
</feature>
<comment type="subcellular location">
    <subcellularLocation>
        <location evidence="1">Nucleus</location>
    </subcellularLocation>
</comment>
<evidence type="ECO:0000256" key="3">
    <source>
        <dbReference type="ARBA" id="ARBA00023242"/>
    </source>
</evidence>
<gene>
    <name evidence="5" type="ORF">KFL_000960050</name>
</gene>
<sequence>MAQMHSMTRDAGKDDLNELMPMHFKGLANLEHVDKDGDTLYLHEYLGSKSHINGFGTQMAEPLHQRTTSQTSVQMRHGGGQHEAATEMHNGTDNSRWIKLAKAVSGQMAGEPAEQENTPPRMDALALYLSKPRPKGRGLRREGSRRVARKRTFGLDLKQLAQQRDDSDSEIEWEARNQELARQRAERSAQRQLERASRQRRQSLAGKRQSMGPQAMELDSDDDVMEDLDFGGGGEMGDLGEDEEGRAGEMAAEANGAWKTNPLFDGPGLERPAPPETQNAAPPPPPVLAESAPLPEPPVQAQTESAVSPVPTQITPLPKSAASHTSLSAQAQKIAERLLAKVGAAVTRAGAMSDGGTQTTPSLELLALADRPHIHPPVLALPPVPNREPVSVEKQPQPPGSERGGDDGSPLPQDVNAAMAMAAQIADDIDFPTVEDSPPPADTVGSGEGEQGPRKLAFGSPVDAGQPEGGGAEDDDQPEVLDDPPEEPVPDPPITDVAPAPQAQSPAEDHALVPYEKRKPAEVRRPKSRIQKSRKSLAGAGLIFDKGVRRTTRVPLRPLEWWRNESYEWERAYDSLPTIARRNLLSPDPIWPRNDGTIAAKLRKGKAAAKFPALTCSSTHKL</sequence>
<evidence type="ECO:0000256" key="4">
    <source>
        <dbReference type="SAM" id="MobiDB-lite"/>
    </source>
</evidence>
<dbReference type="InterPro" id="IPR028386">
    <property type="entry name" value="CENP-C/Mif2/cnp3"/>
</dbReference>
<dbReference type="PANTHER" id="PTHR16684:SF11">
    <property type="entry name" value="CENTROMERE PROTEIN C"/>
    <property type="match status" value="1"/>
</dbReference>
<feature type="compositionally biased region" description="Basic and acidic residues" evidence="4">
    <location>
        <begin position="178"/>
        <end position="197"/>
    </location>
</feature>
<dbReference type="EMBL" id="DF237045">
    <property type="protein sequence ID" value="GAQ81954.1"/>
    <property type="molecule type" value="Genomic_DNA"/>
</dbReference>
<dbReference type="GO" id="GO:0000776">
    <property type="term" value="C:kinetochore"/>
    <property type="evidence" value="ECO:0007669"/>
    <property type="project" value="InterPro"/>
</dbReference>
<name>A0A0U9HJI2_KLENI</name>
<dbReference type="Proteomes" id="UP000054558">
    <property type="component" value="Unassembled WGS sequence"/>
</dbReference>
<dbReference type="OrthoDB" id="1939643at2759"/>
<evidence type="ECO:0000313" key="6">
    <source>
        <dbReference type="Proteomes" id="UP000054558"/>
    </source>
</evidence>
<feature type="compositionally biased region" description="Low complexity" evidence="4">
    <location>
        <begin position="417"/>
        <end position="426"/>
    </location>
</feature>
<protein>
    <submittedName>
        <fullName evidence="5">Uncharacterized protein</fullName>
    </submittedName>
</protein>
<keyword evidence="6" id="KW-1185">Reference proteome</keyword>
<feature type="compositionally biased region" description="Acidic residues" evidence="4">
    <location>
        <begin position="471"/>
        <end position="489"/>
    </location>
</feature>
<reference evidence="5 6" key="1">
    <citation type="journal article" date="2014" name="Nat. Commun.">
        <title>Klebsormidium flaccidum genome reveals primary factors for plant terrestrial adaptation.</title>
        <authorList>
            <person name="Hori K."/>
            <person name="Maruyama F."/>
            <person name="Fujisawa T."/>
            <person name="Togashi T."/>
            <person name="Yamamoto N."/>
            <person name="Seo M."/>
            <person name="Sato S."/>
            <person name="Yamada T."/>
            <person name="Mori H."/>
            <person name="Tajima N."/>
            <person name="Moriyama T."/>
            <person name="Ikeuchi M."/>
            <person name="Watanabe M."/>
            <person name="Wada H."/>
            <person name="Kobayashi K."/>
            <person name="Saito M."/>
            <person name="Masuda T."/>
            <person name="Sasaki-Sekimoto Y."/>
            <person name="Mashiguchi K."/>
            <person name="Awai K."/>
            <person name="Shimojima M."/>
            <person name="Masuda S."/>
            <person name="Iwai M."/>
            <person name="Nobusawa T."/>
            <person name="Narise T."/>
            <person name="Kondo S."/>
            <person name="Saito H."/>
            <person name="Sato R."/>
            <person name="Murakawa M."/>
            <person name="Ihara Y."/>
            <person name="Oshima-Yamada Y."/>
            <person name="Ohtaka K."/>
            <person name="Satoh M."/>
            <person name="Sonobe K."/>
            <person name="Ishii M."/>
            <person name="Ohtani R."/>
            <person name="Kanamori-Sato M."/>
            <person name="Honoki R."/>
            <person name="Miyazaki D."/>
            <person name="Mochizuki H."/>
            <person name="Umetsu J."/>
            <person name="Higashi K."/>
            <person name="Shibata D."/>
            <person name="Kamiya Y."/>
            <person name="Sato N."/>
            <person name="Nakamura Y."/>
            <person name="Tabata S."/>
            <person name="Ida S."/>
            <person name="Kurokawa K."/>
            <person name="Ohta H."/>
        </authorList>
    </citation>
    <scope>NUCLEOTIDE SEQUENCE [LARGE SCALE GENOMIC DNA]</scope>
    <source>
        <strain evidence="5 6">NIES-2285</strain>
    </source>
</reference>
<feature type="compositionally biased region" description="Acidic residues" evidence="4">
    <location>
        <begin position="218"/>
        <end position="229"/>
    </location>
</feature>